<keyword evidence="2" id="KW-0812">Transmembrane</keyword>
<dbReference type="PANTHER" id="PTHR42078:SF1">
    <property type="entry name" value="GLUCAN 1, 4-ALPHA-GLUCOSIDASE"/>
    <property type="match status" value="1"/>
</dbReference>
<evidence type="ECO:0000259" key="3">
    <source>
        <dbReference type="Pfam" id="PF25130"/>
    </source>
</evidence>
<keyword evidence="5" id="KW-1185">Reference proteome</keyword>
<evidence type="ECO:0000256" key="2">
    <source>
        <dbReference type="SAM" id="Phobius"/>
    </source>
</evidence>
<dbReference type="InterPro" id="IPR056722">
    <property type="entry name" value="DUF7820"/>
</dbReference>
<feature type="compositionally biased region" description="Low complexity" evidence="1">
    <location>
        <begin position="149"/>
        <end position="160"/>
    </location>
</feature>
<feature type="domain" description="DUF7820" evidence="3">
    <location>
        <begin position="397"/>
        <end position="721"/>
    </location>
</feature>
<dbReference type="OrthoDB" id="5384459at2759"/>
<feature type="region of interest" description="Disordered" evidence="1">
    <location>
        <begin position="590"/>
        <end position="629"/>
    </location>
</feature>
<dbReference type="AlphaFoldDB" id="A0A9N9KMN2"/>
<keyword evidence="2" id="KW-0472">Membrane</keyword>
<reference evidence="4" key="1">
    <citation type="submission" date="2021-07" db="EMBL/GenBank/DDBJ databases">
        <authorList>
            <person name="Durling M."/>
        </authorList>
    </citation>
    <scope>NUCLEOTIDE SEQUENCE</scope>
</reference>
<evidence type="ECO:0000313" key="5">
    <source>
        <dbReference type="Proteomes" id="UP000696280"/>
    </source>
</evidence>
<feature type="compositionally biased region" description="Polar residues" evidence="1">
    <location>
        <begin position="298"/>
        <end position="328"/>
    </location>
</feature>
<proteinExistence type="predicted"/>
<keyword evidence="2" id="KW-1133">Transmembrane helix</keyword>
<feature type="compositionally biased region" description="Basic and acidic residues" evidence="1">
    <location>
        <begin position="1"/>
        <end position="31"/>
    </location>
</feature>
<feature type="compositionally biased region" description="Polar residues" evidence="1">
    <location>
        <begin position="394"/>
        <end position="409"/>
    </location>
</feature>
<feature type="region of interest" description="Disordered" evidence="1">
    <location>
        <begin position="1"/>
        <end position="185"/>
    </location>
</feature>
<gene>
    <name evidence="4" type="ORF">HYFRA_00002814</name>
</gene>
<evidence type="ECO:0000313" key="4">
    <source>
        <dbReference type="EMBL" id="CAG8950605.1"/>
    </source>
</evidence>
<feature type="compositionally biased region" description="Polar residues" evidence="1">
    <location>
        <begin position="47"/>
        <end position="59"/>
    </location>
</feature>
<feature type="compositionally biased region" description="Low complexity" evidence="1">
    <location>
        <begin position="606"/>
        <end position="622"/>
    </location>
</feature>
<organism evidence="4 5">
    <name type="scientific">Hymenoscyphus fraxineus</name>
    <dbReference type="NCBI Taxonomy" id="746836"/>
    <lineage>
        <taxon>Eukaryota</taxon>
        <taxon>Fungi</taxon>
        <taxon>Dikarya</taxon>
        <taxon>Ascomycota</taxon>
        <taxon>Pezizomycotina</taxon>
        <taxon>Leotiomycetes</taxon>
        <taxon>Helotiales</taxon>
        <taxon>Helotiaceae</taxon>
        <taxon>Hymenoscyphus</taxon>
    </lineage>
</organism>
<evidence type="ECO:0000256" key="1">
    <source>
        <dbReference type="SAM" id="MobiDB-lite"/>
    </source>
</evidence>
<dbReference type="Pfam" id="PF25130">
    <property type="entry name" value="DUF7820"/>
    <property type="match status" value="1"/>
</dbReference>
<comment type="caution">
    <text evidence="4">The sequence shown here is derived from an EMBL/GenBank/DDBJ whole genome shotgun (WGS) entry which is preliminary data.</text>
</comment>
<feature type="compositionally biased region" description="Polar residues" evidence="1">
    <location>
        <begin position="590"/>
        <end position="602"/>
    </location>
</feature>
<dbReference type="EMBL" id="CAJVRL010000038">
    <property type="protein sequence ID" value="CAG8950605.1"/>
    <property type="molecule type" value="Genomic_DNA"/>
</dbReference>
<feature type="region of interest" description="Disordered" evidence="1">
    <location>
        <begin position="275"/>
        <end position="339"/>
    </location>
</feature>
<name>A0A9N9KMN2_9HELO</name>
<accession>A0A9N9KMN2</accession>
<feature type="compositionally biased region" description="Low complexity" evidence="1">
    <location>
        <begin position="275"/>
        <end position="284"/>
    </location>
</feature>
<sequence>MAGPDRRSSTGLDRRASIPLRESIDRQRDHDDNDEYDLEAMGISDGFNPSNSTVTQGNTGMAPPPPPPRPSSTAKSPPGVDTFALRHDGGMGADVGRMSDNAVNMNATPSRPVSTTESEAPYIRPESPYRGPTGPSHPYQMYPQESRLSRATSLATTSTSPIVERERERSYAGPSGPTHPYGMYPQSIIPEAESSQAHSIPPIPVGFPGSNNNYQRRIGPEGEEIGGIIGPDGHTEELPPYTQYPDEAIARKTRPNVAVEIPNVASGPIVQVAPAAQASTSPPTMSGAGGIGLATRNPEFSSQEDLNSPSRRSILSEVSSHQVNTAAATESEKPPLKRWQRKAKRHVWGIIPVWVFVLLAVMFILFGIILGTVLAILKPPNKHSKDKDKDSNPGTSLTTTYDATPLTSVPTNLPTLPTGTYGVPVGPPSLNQASCLANSAQSNAWSCFVGMIAGPIQMRIKTILDSPSLVDNHEILLSYANQTTKTWAYGAQAPTFSSEQVLHLVTDADETARGPAWWFQMPYNKLVIIREQELAMVQNRDNESDRDRGREFGRKGVAVPGDDVWFCHWNGTVLEAFIYPNQTTSFGANNPDTMTTSFSSKPTAAPGGTTPSSFPTPTGQPSRTTESKLPFEMTPLYGKVVKIQEHRISKGPQVVPPYCVKYTINEDNSATPKLNATNQPVMIYLNELEASFFSKRESLFNHEPVSAREASPGNKCGCVWLYT</sequence>
<feature type="transmembrane region" description="Helical" evidence="2">
    <location>
        <begin position="347"/>
        <end position="377"/>
    </location>
</feature>
<protein>
    <recommendedName>
        <fullName evidence="3">DUF7820 domain-containing protein</fullName>
    </recommendedName>
</protein>
<dbReference type="PANTHER" id="PTHR42078">
    <property type="entry name" value="GLUCAN 1, 4-ALPHA-GLUCOSIDASE"/>
    <property type="match status" value="1"/>
</dbReference>
<feature type="compositionally biased region" description="Polar residues" evidence="1">
    <location>
        <begin position="101"/>
        <end position="118"/>
    </location>
</feature>
<feature type="region of interest" description="Disordered" evidence="1">
    <location>
        <begin position="381"/>
        <end position="409"/>
    </location>
</feature>
<dbReference type="Proteomes" id="UP000696280">
    <property type="component" value="Unassembled WGS sequence"/>
</dbReference>